<dbReference type="NCBIfam" id="NF033542">
    <property type="entry name" value="transpos_IS110"/>
    <property type="match status" value="1"/>
</dbReference>
<protein>
    <submittedName>
        <fullName evidence="3">Putative transposase</fullName>
    </submittedName>
</protein>
<dbReference type="PANTHER" id="PTHR33055">
    <property type="entry name" value="TRANSPOSASE FOR INSERTION SEQUENCE ELEMENT IS1111A"/>
    <property type="match status" value="1"/>
</dbReference>
<organism evidence="3 4">
    <name type="scientific">Pseudescherichia vulneris NBRC 102420</name>
    <dbReference type="NCBI Taxonomy" id="1115515"/>
    <lineage>
        <taxon>Bacteria</taxon>
        <taxon>Pseudomonadati</taxon>
        <taxon>Pseudomonadota</taxon>
        <taxon>Gammaproteobacteria</taxon>
        <taxon>Enterobacterales</taxon>
        <taxon>Enterobacteriaceae</taxon>
        <taxon>Pseudescherichia</taxon>
    </lineage>
</organism>
<evidence type="ECO:0000259" key="2">
    <source>
        <dbReference type="Pfam" id="PF02371"/>
    </source>
</evidence>
<feature type="domain" description="Transposase IS116/IS110/IS902 C-terminal" evidence="2">
    <location>
        <begin position="196"/>
        <end position="280"/>
    </location>
</feature>
<name>A0A090VB13_PSEVU</name>
<dbReference type="InterPro" id="IPR003346">
    <property type="entry name" value="Transposase_20"/>
</dbReference>
<comment type="caution">
    <text evidence="3">The sequence shown here is derived from an EMBL/GenBank/DDBJ whole genome shotgun (WGS) entry which is preliminary data.</text>
</comment>
<dbReference type="GO" id="GO:0006313">
    <property type="term" value="P:DNA transposition"/>
    <property type="evidence" value="ECO:0007669"/>
    <property type="project" value="InterPro"/>
</dbReference>
<dbReference type="GO" id="GO:0004803">
    <property type="term" value="F:transposase activity"/>
    <property type="evidence" value="ECO:0007669"/>
    <property type="project" value="InterPro"/>
</dbReference>
<reference evidence="3 4" key="1">
    <citation type="submission" date="2014-09" db="EMBL/GenBank/DDBJ databases">
        <title>Whole genome shotgun sequence of Escherichia vulneris NBRC 102420.</title>
        <authorList>
            <person name="Yoshida Y."/>
            <person name="Hosoyama A."/>
            <person name="Tsuchikane K."/>
            <person name="Ohji S."/>
            <person name="Ichikawa N."/>
            <person name="Kimura A."/>
            <person name="Yamazoe A."/>
            <person name="Ezaki T."/>
            <person name="Fujita N."/>
        </authorList>
    </citation>
    <scope>NUCLEOTIDE SEQUENCE [LARGE SCALE GENOMIC DNA]</scope>
    <source>
        <strain evidence="3 4">NBRC 102420</strain>
    </source>
</reference>
<evidence type="ECO:0000259" key="1">
    <source>
        <dbReference type="Pfam" id="PF01548"/>
    </source>
</evidence>
<dbReference type="RefSeq" id="WP_042396238.1">
    <property type="nucleotide sequence ID" value="NZ_BBMZ01000052.1"/>
</dbReference>
<dbReference type="Pfam" id="PF01548">
    <property type="entry name" value="DEDD_Tnp_IS110"/>
    <property type="match status" value="1"/>
</dbReference>
<gene>
    <name evidence="3" type="ORF">EV102420_52_00010</name>
</gene>
<dbReference type="GO" id="GO:0003677">
    <property type="term" value="F:DNA binding"/>
    <property type="evidence" value="ECO:0007669"/>
    <property type="project" value="InterPro"/>
</dbReference>
<dbReference type="Proteomes" id="UP000029462">
    <property type="component" value="Unassembled WGS sequence"/>
</dbReference>
<dbReference type="Pfam" id="PF02371">
    <property type="entry name" value="Transposase_20"/>
    <property type="match status" value="1"/>
</dbReference>
<sequence length="326" mass="36493">MEQELHYIGIDVSKAKLDVDVLRPDGRHRSKKFANTPKGHDELVRWLNSHQAAPAHICMEATSTYMEDAAARLSDAGFTVSVINPALGKAFAQSEGLRSKTDAVDARMLAEFCRQKRPAAWEAPHPVERALRALVLRHQSLTDMHTQELNRQDTARDVQRPSIDAHLLWLEAELKRLEKQIKDLTDDDPDMKYRRRLLNSIPGIGERTSAVLLAYIGLKERFGQARQFAAFAGLTPRRHESGSSVRGTSRMSKAGHVSLRRALYMPAIVALYKTAWGRAFRQRLENNGKGARLIIGAMMRKLAQVAWGVLKSGEPFDASRHCGVTA</sequence>
<dbReference type="InterPro" id="IPR002525">
    <property type="entry name" value="Transp_IS110-like_N"/>
</dbReference>
<dbReference type="OrthoDB" id="9795150at2"/>
<evidence type="ECO:0000313" key="4">
    <source>
        <dbReference type="Proteomes" id="UP000029462"/>
    </source>
</evidence>
<evidence type="ECO:0000313" key="3">
    <source>
        <dbReference type="EMBL" id="GAL60559.1"/>
    </source>
</evidence>
<feature type="domain" description="Transposase IS110-like N-terminal" evidence="1">
    <location>
        <begin position="8"/>
        <end position="151"/>
    </location>
</feature>
<dbReference type="EMBL" id="BBMZ01000052">
    <property type="protein sequence ID" value="GAL60559.1"/>
    <property type="molecule type" value="Genomic_DNA"/>
</dbReference>
<proteinExistence type="predicted"/>
<dbReference type="InterPro" id="IPR047650">
    <property type="entry name" value="Transpos_IS110"/>
</dbReference>
<dbReference type="AlphaFoldDB" id="A0A090VB13"/>
<dbReference type="eggNOG" id="COG3547">
    <property type="taxonomic scope" value="Bacteria"/>
</dbReference>
<dbReference type="PANTHER" id="PTHR33055:SF3">
    <property type="entry name" value="PUTATIVE TRANSPOSASE FOR IS117-RELATED"/>
    <property type="match status" value="1"/>
</dbReference>
<keyword evidence="4" id="KW-1185">Reference proteome</keyword>
<accession>A0A090VB13</accession>
<dbReference type="STRING" id="1115515.EV102420_52_00010"/>